<dbReference type="RefSeq" id="WP_156683513.1">
    <property type="nucleotide sequence ID" value="NZ_CABWIB010000001.1"/>
</dbReference>
<keyword evidence="2" id="KW-1185">Reference proteome</keyword>
<name>A0A6I8MDD8_9FUSO</name>
<proteinExistence type="predicted"/>
<dbReference type="AlphaFoldDB" id="A0A6I8MDD8"/>
<organism evidence="1 2">
    <name type="scientific">Oceanivirga miroungae</name>
    <dbReference type="NCBI Taxonomy" id="1130046"/>
    <lineage>
        <taxon>Bacteria</taxon>
        <taxon>Fusobacteriati</taxon>
        <taxon>Fusobacteriota</taxon>
        <taxon>Fusobacteriia</taxon>
        <taxon>Fusobacteriales</taxon>
        <taxon>Leptotrichiaceae</taxon>
        <taxon>Oceanivirga</taxon>
    </lineage>
</organism>
<evidence type="ECO:0000313" key="1">
    <source>
        <dbReference type="EMBL" id="VWL85525.1"/>
    </source>
</evidence>
<dbReference type="Proteomes" id="UP000419017">
    <property type="component" value="Unassembled WGS sequence"/>
</dbReference>
<gene>
    <name evidence="1" type="ORF">OMES3154_00811</name>
</gene>
<sequence length="45" mass="5485">MDEKLIKQIEKEYKDNENAYCGCEMISFDDYLKFRLAELSYLQKK</sequence>
<accession>A0A6I8MDD8</accession>
<protein>
    <submittedName>
        <fullName evidence="1">Uncharacterized protein</fullName>
    </submittedName>
</protein>
<reference evidence="1 2" key="1">
    <citation type="submission" date="2019-10" db="EMBL/GenBank/DDBJ databases">
        <authorList>
            <person name="Blom J."/>
        </authorList>
    </citation>
    <scope>NUCLEOTIDE SEQUENCE [LARGE SCALE GENOMIC DNA]</scope>
    <source>
        <strain evidence="1 2">ES3154-GLU</strain>
    </source>
</reference>
<evidence type="ECO:0000313" key="2">
    <source>
        <dbReference type="Proteomes" id="UP000419017"/>
    </source>
</evidence>
<dbReference type="EMBL" id="CABWIB010000001">
    <property type="protein sequence ID" value="VWL85525.1"/>
    <property type="molecule type" value="Genomic_DNA"/>
</dbReference>